<evidence type="ECO:0000313" key="20">
    <source>
        <dbReference type="Proteomes" id="UP001208131"/>
    </source>
</evidence>
<evidence type="ECO:0000313" key="19">
    <source>
        <dbReference type="EMBL" id="MCU6705685.1"/>
    </source>
</evidence>
<evidence type="ECO:0000256" key="1">
    <source>
        <dbReference type="ARBA" id="ARBA00001933"/>
    </source>
</evidence>
<comment type="pathway">
    <text evidence="3 18">Amino-acid biosynthesis; L-valine biosynthesis; L-valine from pyruvate: step 4/4.</text>
</comment>
<keyword evidence="10 17" id="KW-0100">Branched-chain amino acid biosynthesis</keyword>
<comment type="cofactor">
    <cofactor evidence="1 16">
        <name>pyridoxal 5'-phosphate</name>
        <dbReference type="ChEBI" id="CHEBI:597326"/>
    </cofactor>
</comment>
<dbReference type="NCBIfam" id="NF009897">
    <property type="entry name" value="PRK13357.1"/>
    <property type="match status" value="1"/>
</dbReference>
<dbReference type="CDD" id="cd01557">
    <property type="entry name" value="BCAT_beta_family"/>
    <property type="match status" value="1"/>
</dbReference>
<gene>
    <name evidence="19" type="ORF">OCV57_07075</name>
</gene>
<accession>A0AAE3IGY9</accession>
<dbReference type="RefSeq" id="WP_022287915.1">
    <property type="nucleotide sequence ID" value="NZ_JAOQJZ010000006.1"/>
</dbReference>
<evidence type="ECO:0000256" key="3">
    <source>
        <dbReference type="ARBA" id="ARBA00004931"/>
    </source>
</evidence>
<evidence type="ECO:0000256" key="15">
    <source>
        <dbReference type="RuleBase" id="RU004106"/>
    </source>
</evidence>
<keyword evidence="6 17" id="KW-0032">Aminotransferase</keyword>
<protein>
    <recommendedName>
        <fullName evidence="17">Branched-chain-amino-acid aminotransferase</fullName>
        <ecNumber evidence="17">2.6.1.42</ecNumber>
    </recommendedName>
</protein>
<evidence type="ECO:0000256" key="11">
    <source>
        <dbReference type="ARBA" id="ARBA00048212"/>
    </source>
</evidence>
<feature type="modified residue" description="N6-(pyridoxal phosphate)lysine" evidence="14">
    <location>
        <position position="196"/>
    </location>
</feature>
<dbReference type="PIRSF" id="PIRSF006468">
    <property type="entry name" value="BCAT1"/>
    <property type="match status" value="1"/>
</dbReference>
<evidence type="ECO:0000256" key="18">
    <source>
        <dbReference type="RuleBase" id="RU004519"/>
    </source>
</evidence>
<dbReference type="Gene3D" id="3.20.10.10">
    <property type="entry name" value="D-amino Acid Aminotransferase, subunit A, domain 2"/>
    <property type="match status" value="1"/>
</dbReference>
<dbReference type="PANTHER" id="PTHR11825">
    <property type="entry name" value="SUBGROUP IIII AMINOTRANSFERASE"/>
    <property type="match status" value="1"/>
</dbReference>
<dbReference type="GO" id="GO:0004084">
    <property type="term" value="F:branched-chain-amino-acid transaminase activity"/>
    <property type="evidence" value="ECO:0007669"/>
    <property type="project" value="UniProtKB-EC"/>
</dbReference>
<dbReference type="SUPFAM" id="SSF56752">
    <property type="entry name" value="D-aminoacid aminotransferase-like PLP-dependent enzymes"/>
    <property type="match status" value="1"/>
</dbReference>
<evidence type="ECO:0000256" key="9">
    <source>
        <dbReference type="ARBA" id="ARBA00022898"/>
    </source>
</evidence>
<dbReference type="PROSITE" id="PS00770">
    <property type="entry name" value="AA_TRANSFER_CLASS_4"/>
    <property type="match status" value="1"/>
</dbReference>
<evidence type="ECO:0000256" key="16">
    <source>
        <dbReference type="RuleBase" id="RU004516"/>
    </source>
</evidence>
<dbReference type="EMBL" id="JAOQJZ010000006">
    <property type="protein sequence ID" value="MCU6705685.1"/>
    <property type="molecule type" value="Genomic_DNA"/>
</dbReference>
<proteinExistence type="inferred from homology"/>
<dbReference type="GO" id="GO:0009082">
    <property type="term" value="P:branched-chain amino acid biosynthetic process"/>
    <property type="evidence" value="ECO:0007669"/>
    <property type="project" value="UniProtKB-KW"/>
</dbReference>
<dbReference type="AlphaFoldDB" id="A0AAE3IGY9"/>
<comment type="pathway">
    <text evidence="2 18">Amino-acid biosynthesis; L-isoleucine biosynthesis; L-isoleucine from 2-oxobutanoate: step 4/4.</text>
</comment>
<keyword evidence="20" id="KW-1185">Reference proteome</keyword>
<reference evidence="19 20" key="1">
    <citation type="journal article" date="2021" name="ISME Commun">
        <title>Automated analysis of genomic sequences facilitates high-throughput and comprehensive description of bacteria.</title>
        <authorList>
            <person name="Hitch T.C.A."/>
        </authorList>
    </citation>
    <scope>NUCLEOTIDE SEQUENCE [LARGE SCALE GENOMIC DNA]</scope>
    <source>
        <strain evidence="19 20">Sanger_31</strain>
    </source>
</reference>
<dbReference type="PANTHER" id="PTHR11825:SF44">
    <property type="entry name" value="BRANCHED-CHAIN-AMINO-ACID AMINOTRANSFERASE"/>
    <property type="match status" value="1"/>
</dbReference>
<evidence type="ECO:0000256" key="17">
    <source>
        <dbReference type="RuleBase" id="RU004517"/>
    </source>
</evidence>
<evidence type="ECO:0000256" key="4">
    <source>
        <dbReference type="ARBA" id="ARBA00005072"/>
    </source>
</evidence>
<dbReference type="NCBIfam" id="TIGR01123">
    <property type="entry name" value="ilvE_II"/>
    <property type="match status" value="1"/>
</dbReference>
<comment type="catalytic activity">
    <reaction evidence="12 17">
        <text>L-isoleucine + 2-oxoglutarate = (S)-3-methyl-2-oxopentanoate + L-glutamate</text>
        <dbReference type="Rhea" id="RHEA:24801"/>
        <dbReference type="ChEBI" id="CHEBI:16810"/>
        <dbReference type="ChEBI" id="CHEBI:29985"/>
        <dbReference type="ChEBI" id="CHEBI:35146"/>
        <dbReference type="ChEBI" id="CHEBI:58045"/>
        <dbReference type="EC" id="2.6.1.42"/>
    </reaction>
</comment>
<keyword evidence="7 17" id="KW-0028">Amino-acid biosynthesis</keyword>
<evidence type="ECO:0000256" key="14">
    <source>
        <dbReference type="PIRSR" id="PIRSR006468-1"/>
    </source>
</evidence>
<evidence type="ECO:0000256" key="2">
    <source>
        <dbReference type="ARBA" id="ARBA00004824"/>
    </source>
</evidence>
<dbReference type="InterPro" id="IPR033939">
    <property type="entry name" value="BCAT_family"/>
</dbReference>
<evidence type="ECO:0000256" key="8">
    <source>
        <dbReference type="ARBA" id="ARBA00022679"/>
    </source>
</evidence>
<dbReference type="InterPro" id="IPR018300">
    <property type="entry name" value="Aminotrans_IV_CS"/>
</dbReference>
<dbReference type="Pfam" id="PF01063">
    <property type="entry name" value="Aminotran_4"/>
    <property type="match status" value="1"/>
</dbReference>
<evidence type="ECO:0000256" key="12">
    <source>
        <dbReference type="ARBA" id="ARBA00048798"/>
    </source>
</evidence>
<dbReference type="EC" id="2.6.1.42" evidence="17"/>
<evidence type="ECO:0000256" key="7">
    <source>
        <dbReference type="ARBA" id="ARBA00022605"/>
    </source>
</evidence>
<comment type="catalytic activity">
    <reaction evidence="11 17">
        <text>L-valine + 2-oxoglutarate = 3-methyl-2-oxobutanoate + L-glutamate</text>
        <dbReference type="Rhea" id="RHEA:24813"/>
        <dbReference type="ChEBI" id="CHEBI:11851"/>
        <dbReference type="ChEBI" id="CHEBI:16810"/>
        <dbReference type="ChEBI" id="CHEBI:29985"/>
        <dbReference type="ChEBI" id="CHEBI:57762"/>
        <dbReference type="EC" id="2.6.1.42"/>
    </reaction>
</comment>
<name>A0AAE3IGY9_9FIRM</name>
<comment type="pathway">
    <text evidence="4 18">Amino-acid biosynthesis; L-leucine biosynthesis; L-leucine from 3-methyl-2-oxobutanoate: step 4/4.</text>
</comment>
<comment type="similarity">
    <text evidence="5 15">Belongs to the class-IV pyridoxal-phosphate-dependent aminotransferase family.</text>
</comment>
<evidence type="ECO:0000256" key="13">
    <source>
        <dbReference type="ARBA" id="ARBA00049229"/>
    </source>
</evidence>
<dbReference type="InterPro" id="IPR043132">
    <property type="entry name" value="BCAT-like_C"/>
</dbReference>
<sequence>MLDIKIERTTTPKEKPADETKLGFGHIFTDHMFVMNYDAGQGWHDARIVPYGDLSLSPAAMCLHYGQEIFEGLKAYRTADGSVQLFRPQENFKRMNNSAERMVIPKINEEDMLYALKTLVKMEQDWVPHTEGASLYIRPFIIAVDPYVGVKPADHYLFIIILSPSGAYYSTGLNPVKIYVENKYVRAVRGGTGFAKTAANYAISLAGQEEAHEQDYEQVLWLDGVERKYVEEVGSMNIFFVIDGEVVTPQLLGSVLPGITRKSAIEICKKKGYKVSERKISIEEIAEAYDNGKLDEVFGTGTAAVISPVGHLKWGDKVMEINNNKIGPVSQMLYDTMTGIQWGKIPDEFGWIVKID</sequence>
<dbReference type="InterPro" id="IPR036038">
    <property type="entry name" value="Aminotransferase-like"/>
</dbReference>
<dbReference type="Proteomes" id="UP001208131">
    <property type="component" value="Unassembled WGS sequence"/>
</dbReference>
<evidence type="ECO:0000256" key="6">
    <source>
        <dbReference type="ARBA" id="ARBA00022576"/>
    </source>
</evidence>
<evidence type="ECO:0000256" key="10">
    <source>
        <dbReference type="ARBA" id="ARBA00023304"/>
    </source>
</evidence>
<dbReference type="InterPro" id="IPR043131">
    <property type="entry name" value="BCAT-like_N"/>
</dbReference>
<dbReference type="Gene3D" id="3.30.470.10">
    <property type="match status" value="1"/>
</dbReference>
<keyword evidence="9 16" id="KW-0663">Pyridoxal phosphate</keyword>
<dbReference type="InterPro" id="IPR001544">
    <property type="entry name" value="Aminotrans_IV"/>
</dbReference>
<dbReference type="InterPro" id="IPR005786">
    <property type="entry name" value="B_amino_transII"/>
</dbReference>
<keyword evidence="8 17" id="KW-0808">Transferase</keyword>
<comment type="catalytic activity">
    <reaction evidence="13 17">
        <text>L-leucine + 2-oxoglutarate = 4-methyl-2-oxopentanoate + L-glutamate</text>
        <dbReference type="Rhea" id="RHEA:18321"/>
        <dbReference type="ChEBI" id="CHEBI:16810"/>
        <dbReference type="ChEBI" id="CHEBI:17865"/>
        <dbReference type="ChEBI" id="CHEBI:29985"/>
        <dbReference type="ChEBI" id="CHEBI:57427"/>
        <dbReference type="EC" id="2.6.1.42"/>
    </reaction>
</comment>
<organism evidence="19 20">
    <name type="scientific">Hominimerdicola aceti</name>
    <dbReference type="NCBI Taxonomy" id="2981726"/>
    <lineage>
        <taxon>Bacteria</taxon>
        <taxon>Bacillati</taxon>
        <taxon>Bacillota</taxon>
        <taxon>Clostridia</taxon>
        <taxon>Eubacteriales</taxon>
        <taxon>Oscillospiraceae</taxon>
        <taxon>Hominimerdicola</taxon>
    </lineage>
</organism>
<evidence type="ECO:0000256" key="5">
    <source>
        <dbReference type="ARBA" id="ARBA00009320"/>
    </source>
</evidence>
<comment type="caution">
    <text evidence="19">The sequence shown here is derived from an EMBL/GenBank/DDBJ whole genome shotgun (WGS) entry which is preliminary data.</text>
</comment>
<dbReference type="GO" id="GO:0008652">
    <property type="term" value="P:amino acid biosynthetic process"/>
    <property type="evidence" value="ECO:0007669"/>
    <property type="project" value="UniProtKB-KW"/>
</dbReference>